<keyword evidence="2" id="KW-0560">Oxidoreductase</keyword>
<dbReference type="Gene3D" id="3.30.70.100">
    <property type="match status" value="1"/>
</dbReference>
<evidence type="ECO:0000313" key="2">
    <source>
        <dbReference type="EMBL" id="MEJ6400831.1"/>
    </source>
</evidence>
<sequence>MIVVNVRLTVDPNKRTDYLAFIDNLVKNSLNDEGNLAYGHYQDVNNENQYLILEHWKDQAALDAHLKTPHLINFKEHIGEYTTAAPELLFLNPNK</sequence>
<name>A0ABU8SLQ1_9LACO</name>
<comment type="caution">
    <text evidence="2">The sequence shown here is derived from an EMBL/GenBank/DDBJ whole genome shotgun (WGS) entry which is preliminary data.</text>
</comment>
<keyword evidence="2" id="KW-0503">Monooxygenase</keyword>
<dbReference type="RefSeq" id="WP_339960687.1">
    <property type="nucleotide sequence ID" value="NZ_JAWMWH010000003.1"/>
</dbReference>
<dbReference type="GO" id="GO:0004497">
    <property type="term" value="F:monooxygenase activity"/>
    <property type="evidence" value="ECO:0007669"/>
    <property type="project" value="UniProtKB-KW"/>
</dbReference>
<evidence type="ECO:0000313" key="3">
    <source>
        <dbReference type="Proteomes" id="UP001370590"/>
    </source>
</evidence>
<dbReference type="InterPro" id="IPR050744">
    <property type="entry name" value="AI-2_Isomerase_LsrG"/>
</dbReference>
<dbReference type="PROSITE" id="PS51725">
    <property type="entry name" value="ABM"/>
    <property type="match status" value="1"/>
</dbReference>
<dbReference type="InterPro" id="IPR007138">
    <property type="entry name" value="ABM_dom"/>
</dbReference>
<dbReference type="EMBL" id="JAWMWH010000003">
    <property type="protein sequence ID" value="MEJ6400831.1"/>
    <property type="molecule type" value="Genomic_DNA"/>
</dbReference>
<protein>
    <submittedName>
        <fullName evidence="2">Quinol monooxygenase</fullName>
        <ecNumber evidence="2">1.-.-.-</ecNumber>
    </submittedName>
</protein>
<feature type="domain" description="ABM" evidence="1">
    <location>
        <begin position="2"/>
        <end position="90"/>
    </location>
</feature>
<dbReference type="InterPro" id="IPR011008">
    <property type="entry name" value="Dimeric_a/b-barrel"/>
</dbReference>
<dbReference type="PANTHER" id="PTHR33336:SF15">
    <property type="entry name" value="ABM DOMAIN-CONTAINING PROTEIN"/>
    <property type="match status" value="1"/>
</dbReference>
<dbReference type="SUPFAM" id="SSF54909">
    <property type="entry name" value="Dimeric alpha+beta barrel"/>
    <property type="match status" value="1"/>
</dbReference>
<keyword evidence="3" id="KW-1185">Reference proteome</keyword>
<accession>A0ABU8SLQ1</accession>
<proteinExistence type="predicted"/>
<gene>
    <name evidence="2" type="ORF">R4146_06690</name>
</gene>
<dbReference type="PANTHER" id="PTHR33336">
    <property type="entry name" value="QUINOL MONOOXYGENASE YGIN-RELATED"/>
    <property type="match status" value="1"/>
</dbReference>
<reference evidence="2 3" key="1">
    <citation type="submission" date="2023-10" db="EMBL/GenBank/DDBJ databases">
        <title>Nicoliella lavandulae sp. nov. isolated from Lavandula angustifolia flowers.</title>
        <authorList>
            <person name="Alcantara C."/>
            <person name="Zuniga M."/>
            <person name="Landete J.M."/>
            <person name="Monedero V."/>
        </authorList>
    </citation>
    <scope>NUCLEOTIDE SEQUENCE [LARGE SCALE GENOMIC DNA]</scope>
    <source>
        <strain evidence="2 3">Es01</strain>
    </source>
</reference>
<dbReference type="Proteomes" id="UP001370590">
    <property type="component" value="Unassembled WGS sequence"/>
</dbReference>
<organism evidence="2 3">
    <name type="scientific">Nicoliella lavandulae</name>
    <dbReference type="NCBI Taxonomy" id="3082954"/>
    <lineage>
        <taxon>Bacteria</taxon>
        <taxon>Bacillati</taxon>
        <taxon>Bacillota</taxon>
        <taxon>Bacilli</taxon>
        <taxon>Lactobacillales</taxon>
        <taxon>Lactobacillaceae</taxon>
        <taxon>Nicoliella</taxon>
    </lineage>
</organism>
<evidence type="ECO:0000259" key="1">
    <source>
        <dbReference type="PROSITE" id="PS51725"/>
    </source>
</evidence>
<dbReference type="EC" id="1.-.-.-" evidence="2"/>
<dbReference type="Pfam" id="PF03992">
    <property type="entry name" value="ABM"/>
    <property type="match status" value="1"/>
</dbReference>